<evidence type="ECO:0000313" key="8">
    <source>
        <dbReference type="Proteomes" id="UP001596956"/>
    </source>
</evidence>
<protein>
    <recommendedName>
        <fullName evidence="3">3,4-dihydroxy-2-butanone-4-phosphate synthase</fullName>
        <ecNumber evidence="3">4.1.99.12</ecNumber>
    </recommendedName>
</protein>
<dbReference type="PANTHER" id="PTHR21327:SF18">
    <property type="entry name" value="3,4-DIHYDROXY-2-BUTANONE 4-PHOSPHATE SYNTHASE"/>
    <property type="match status" value="1"/>
</dbReference>
<dbReference type="PANTHER" id="PTHR21327">
    <property type="entry name" value="GTP CYCLOHYDROLASE II-RELATED"/>
    <property type="match status" value="1"/>
</dbReference>
<evidence type="ECO:0000256" key="1">
    <source>
        <dbReference type="ARBA" id="ARBA00002284"/>
    </source>
</evidence>
<evidence type="ECO:0000256" key="3">
    <source>
        <dbReference type="ARBA" id="ARBA00012153"/>
    </source>
</evidence>
<dbReference type="InterPro" id="IPR000422">
    <property type="entry name" value="DHBP_synthase_RibB"/>
</dbReference>
<organism evidence="7 8">
    <name type="scientific">Streptomonospora algeriensis</name>
    <dbReference type="NCBI Taxonomy" id="995084"/>
    <lineage>
        <taxon>Bacteria</taxon>
        <taxon>Bacillati</taxon>
        <taxon>Actinomycetota</taxon>
        <taxon>Actinomycetes</taxon>
        <taxon>Streptosporangiales</taxon>
        <taxon>Nocardiopsidaceae</taxon>
        <taxon>Streptomonospora</taxon>
    </lineage>
</organism>
<keyword evidence="4" id="KW-0686">Riboflavin biosynthesis</keyword>
<proteinExistence type="predicted"/>
<comment type="caution">
    <text evidence="7">The sequence shown here is derived from an EMBL/GenBank/DDBJ whole genome shotgun (WGS) entry which is preliminary data.</text>
</comment>
<dbReference type="Gene3D" id="3.90.870.10">
    <property type="entry name" value="DHBP synthase"/>
    <property type="match status" value="1"/>
</dbReference>
<dbReference type="SUPFAM" id="SSF55821">
    <property type="entry name" value="YrdC/RibB"/>
    <property type="match status" value="1"/>
</dbReference>
<dbReference type="InterPro" id="IPR017945">
    <property type="entry name" value="DHBP_synth_RibB-like_a/b_dom"/>
</dbReference>
<evidence type="ECO:0000256" key="2">
    <source>
        <dbReference type="ARBA" id="ARBA00004904"/>
    </source>
</evidence>
<feature type="region of interest" description="Disordered" evidence="6">
    <location>
        <begin position="1"/>
        <end position="23"/>
    </location>
</feature>
<comment type="function">
    <text evidence="1">Catalyzes the conversion of D-ribulose 5-phosphate to formate and 3,4-dihydroxy-2-butanone 4-phosphate.</text>
</comment>
<evidence type="ECO:0000313" key="7">
    <source>
        <dbReference type="EMBL" id="MFD0803458.1"/>
    </source>
</evidence>
<evidence type="ECO:0000256" key="4">
    <source>
        <dbReference type="ARBA" id="ARBA00022619"/>
    </source>
</evidence>
<evidence type="ECO:0000256" key="5">
    <source>
        <dbReference type="ARBA" id="ARBA00022723"/>
    </source>
</evidence>
<evidence type="ECO:0000256" key="6">
    <source>
        <dbReference type="SAM" id="MobiDB-lite"/>
    </source>
</evidence>
<dbReference type="Pfam" id="PF00926">
    <property type="entry name" value="DHBP_synthase"/>
    <property type="match status" value="1"/>
</dbReference>
<accession>A0ABW3BLP4</accession>
<dbReference type="EC" id="4.1.99.12" evidence="3"/>
<keyword evidence="8" id="KW-1185">Reference proteome</keyword>
<keyword evidence="5" id="KW-0479">Metal-binding</keyword>
<sequence>MTGITTEQPAPADGHRAAHASAAGDPAVDLDDITEAVADIAAGRPVIVVDDEDRENEGDLVFAAEAATPELLAFTVRHTSGLICVPMLGEDLDRLELPLMVAENQDGLGTAYTVTADARTGVTTGISAADRARTIGLLGGARTEPGDLSRPGHVLPLRYRTGGV</sequence>
<reference evidence="8" key="1">
    <citation type="journal article" date="2019" name="Int. J. Syst. Evol. Microbiol.">
        <title>The Global Catalogue of Microorganisms (GCM) 10K type strain sequencing project: providing services to taxonomists for standard genome sequencing and annotation.</title>
        <authorList>
            <consortium name="The Broad Institute Genomics Platform"/>
            <consortium name="The Broad Institute Genome Sequencing Center for Infectious Disease"/>
            <person name="Wu L."/>
            <person name="Ma J."/>
        </authorList>
    </citation>
    <scope>NUCLEOTIDE SEQUENCE [LARGE SCALE GENOMIC DNA]</scope>
    <source>
        <strain evidence="8">CCUG 63369</strain>
    </source>
</reference>
<comment type="pathway">
    <text evidence="2">Cofactor biosynthesis; riboflavin biosynthesis; 2-hydroxy-3-oxobutyl phosphate from D-ribulose 5-phosphate: step 1/1.</text>
</comment>
<name>A0ABW3BLP4_9ACTN</name>
<gene>
    <name evidence="7" type="ORF">ACFQZU_19320</name>
</gene>
<dbReference type="Proteomes" id="UP001596956">
    <property type="component" value="Unassembled WGS sequence"/>
</dbReference>
<feature type="non-terminal residue" evidence="7">
    <location>
        <position position="164"/>
    </location>
</feature>
<dbReference type="EMBL" id="JBHTHR010000905">
    <property type="protein sequence ID" value="MFD0803458.1"/>
    <property type="molecule type" value="Genomic_DNA"/>
</dbReference>